<keyword evidence="1" id="KW-0147">Chitin-binding</keyword>
<dbReference type="InterPro" id="IPR053214">
    <property type="entry name" value="LysM12-like"/>
</dbReference>
<dbReference type="InterPro" id="IPR018371">
    <property type="entry name" value="Chitin-binding_1_CS"/>
</dbReference>
<dbReference type="PANTHER" id="PTHR47700:SF2">
    <property type="entry name" value="CHITINASE"/>
    <property type="match status" value="1"/>
</dbReference>
<evidence type="ECO:0000313" key="6">
    <source>
        <dbReference type="EMBL" id="KAG9990463.1"/>
    </source>
</evidence>
<feature type="signal peptide" evidence="4">
    <location>
        <begin position="1"/>
        <end position="22"/>
    </location>
</feature>
<dbReference type="InterPro" id="IPR017853">
    <property type="entry name" value="GH"/>
</dbReference>
<dbReference type="GO" id="GO:0008061">
    <property type="term" value="F:chitin binding"/>
    <property type="evidence" value="ECO:0007669"/>
    <property type="project" value="UniProtKB-KW"/>
</dbReference>
<dbReference type="Gene3D" id="3.30.60.10">
    <property type="entry name" value="Endochitinase-like"/>
    <property type="match status" value="1"/>
</dbReference>
<dbReference type="OrthoDB" id="73875at2759"/>
<dbReference type="InterPro" id="IPR036861">
    <property type="entry name" value="Endochitinase-like_sf"/>
</dbReference>
<organism evidence="6 7">
    <name type="scientific">Aureobasidium melanogenum</name>
    <name type="common">Aureobasidium pullulans var. melanogenum</name>
    <dbReference type="NCBI Taxonomy" id="46634"/>
    <lineage>
        <taxon>Eukaryota</taxon>
        <taxon>Fungi</taxon>
        <taxon>Dikarya</taxon>
        <taxon>Ascomycota</taxon>
        <taxon>Pezizomycotina</taxon>
        <taxon>Dothideomycetes</taxon>
        <taxon>Dothideomycetidae</taxon>
        <taxon>Dothideales</taxon>
        <taxon>Saccotheciaceae</taxon>
        <taxon>Aureobasidium</taxon>
    </lineage>
</organism>
<dbReference type="InterPro" id="IPR001223">
    <property type="entry name" value="Glyco_hydro18_cat"/>
</dbReference>
<evidence type="ECO:0000259" key="5">
    <source>
        <dbReference type="PROSITE" id="PS51910"/>
    </source>
</evidence>
<sequence length="604" mass="68526">MYAAMKLVAGVLVLLSLDLVNADASFARHPRDLSGGHPRKETAVTPDLSWRDEIAFGLGHQSPEKAPPMPIANMEHVPPVINDSMSSLLRDLANPLLKRDALRCNSDPFPDGRTNPVKLLWKIRYLEDADMPCGMQLCCSKSGWCGTTEVFCHDANPVHHSMPCQAGYGSYSVANPPQCSEDSRSSQGRTVGYYQSWNVRQRECDTLTPKQLNTKGFEHLFYSSAFIDPNGFSVVPAHDHDVEMMKEFTSLPKAGKLQTWIAIGGFDFSDPEKPAQTTWSDMVTKANHAKFTASLELDMETYGLQGVDFDREYPGTQREVVTNLLTRETSLCCVTLAPDYWYLRRFDAEAFFGFKAYVCTLSKPEPELKPDRFRLKFAAGAQESTAAPAQARVWGRSRKASDPSSQDPGSRIRSIESKGHSGAADVHKLRRPLQRLWDIHEKYRILCDQIYITIDYWEPSSWITAGAICDRQFSSLPCKFWDHEFESVSAVVTPSDKEASIRAYGDMKTKLRDQLTTYKAMKLCDFRSFYIALEESCEEKCQAMDKLLNRTLNIFYHERSIPARFQFHIDMGTTAVKLWKAKEEQYSIWHLFDLAESWIDAKNE</sequence>
<dbReference type="SUPFAM" id="SSF51445">
    <property type="entry name" value="(Trans)glycosidases"/>
    <property type="match status" value="1"/>
</dbReference>
<dbReference type="Pfam" id="PF00187">
    <property type="entry name" value="Chitin_bind_1"/>
    <property type="match status" value="1"/>
</dbReference>
<dbReference type="EMBL" id="JAHFXS010000030">
    <property type="protein sequence ID" value="KAG9990463.1"/>
    <property type="molecule type" value="Genomic_DNA"/>
</dbReference>
<dbReference type="PROSITE" id="PS00026">
    <property type="entry name" value="CHIT_BIND_I_1"/>
    <property type="match status" value="1"/>
</dbReference>
<gene>
    <name evidence="6" type="ORF">KCU98_g1114</name>
</gene>
<dbReference type="SUPFAM" id="SSF57016">
    <property type="entry name" value="Plant lectins/antimicrobial peptides"/>
    <property type="match status" value="1"/>
</dbReference>
<dbReference type="Gene3D" id="3.20.20.80">
    <property type="entry name" value="Glycosidases"/>
    <property type="match status" value="1"/>
</dbReference>
<evidence type="ECO:0000313" key="7">
    <source>
        <dbReference type="Proteomes" id="UP000729357"/>
    </source>
</evidence>
<dbReference type="CDD" id="cd00035">
    <property type="entry name" value="ChtBD1"/>
    <property type="match status" value="1"/>
</dbReference>
<keyword evidence="7" id="KW-1185">Reference proteome</keyword>
<reference evidence="6" key="1">
    <citation type="journal article" date="2021" name="J Fungi (Basel)">
        <title>Virulence traits and population genomics of the black yeast Aureobasidium melanogenum.</title>
        <authorList>
            <person name="Cernosa A."/>
            <person name="Sun X."/>
            <person name="Gostincar C."/>
            <person name="Fang C."/>
            <person name="Gunde-Cimerman N."/>
            <person name="Song Z."/>
        </authorList>
    </citation>
    <scope>NUCLEOTIDE SEQUENCE</scope>
    <source>
        <strain evidence="6">EXF-9298</strain>
    </source>
</reference>
<protein>
    <recommendedName>
        <fullName evidence="5">GH18 domain-containing protein</fullName>
    </recommendedName>
</protein>
<feature type="region of interest" description="Disordered" evidence="3">
    <location>
        <begin position="388"/>
        <end position="419"/>
    </location>
</feature>
<dbReference type="PROSITE" id="PS51910">
    <property type="entry name" value="GH18_2"/>
    <property type="match status" value="1"/>
</dbReference>
<evidence type="ECO:0000256" key="4">
    <source>
        <dbReference type="SAM" id="SignalP"/>
    </source>
</evidence>
<dbReference type="InterPro" id="IPR001002">
    <property type="entry name" value="Chitin-bd_1"/>
</dbReference>
<feature type="domain" description="GH18" evidence="5">
    <location>
        <begin position="188"/>
        <end position="327"/>
    </location>
</feature>
<reference evidence="6" key="2">
    <citation type="submission" date="2021-08" db="EMBL/GenBank/DDBJ databases">
        <authorList>
            <person name="Gostincar C."/>
            <person name="Sun X."/>
            <person name="Song Z."/>
            <person name="Gunde-Cimerman N."/>
        </authorList>
    </citation>
    <scope>NUCLEOTIDE SEQUENCE</scope>
    <source>
        <strain evidence="6">EXF-9298</strain>
    </source>
</reference>
<dbReference type="Proteomes" id="UP000729357">
    <property type="component" value="Unassembled WGS sequence"/>
</dbReference>
<accession>A0A9P8G574</accession>
<dbReference type="GO" id="GO:0005975">
    <property type="term" value="P:carbohydrate metabolic process"/>
    <property type="evidence" value="ECO:0007669"/>
    <property type="project" value="InterPro"/>
</dbReference>
<evidence type="ECO:0000256" key="3">
    <source>
        <dbReference type="SAM" id="MobiDB-lite"/>
    </source>
</evidence>
<dbReference type="Pfam" id="PF00704">
    <property type="entry name" value="Glyco_hydro_18"/>
    <property type="match status" value="1"/>
</dbReference>
<evidence type="ECO:0000256" key="2">
    <source>
        <dbReference type="ARBA" id="ARBA00023026"/>
    </source>
</evidence>
<comment type="caution">
    <text evidence="6">The sequence shown here is derived from an EMBL/GenBank/DDBJ whole genome shotgun (WGS) entry which is preliminary data.</text>
</comment>
<dbReference type="AlphaFoldDB" id="A0A9P8G574"/>
<feature type="non-terminal residue" evidence="6">
    <location>
        <position position="604"/>
    </location>
</feature>
<feature type="chain" id="PRO_5040480865" description="GH18 domain-containing protein" evidence="4">
    <location>
        <begin position="23"/>
        <end position="604"/>
    </location>
</feature>
<keyword evidence="4" id="KW-0732">Signal</keyword>
<keyword evidence="2" id="KW-0843">Virulence</keyword>
<dbReference type="PANTHER" id="PTHR47700">
    <property type="entry name" value="V CHITINASE, PUTATIVE (AFU_ORTHOLOGUE AFUA_6G13720)-RELATED"/>
    <property type="match status" value="1"/>
</dbReference>
<evidence type="ECO:0000256" key="1">
    <source>
        <dbReference type="ARBA" id="ARBA00022669"/>
    </source>
</evidence>
<name>A0A9P8G574_AURME</name>
<proteinExistence type="predicted"/>